<dbReference type="SUPFAM" id="SSF51735">
    <property type="entry name" value="NAD(P)-binding Rossmann-fold domains"/>
    <property type="match status" value="1"/>
</dbReference>
<dbReference type="PANTHER" id="PTHR48106:SF8">
    <property type="entry name" value="OS02G0805600 PROTEIN"/>
    <property type="match status" value="1"/>
</dbReference>
<dbReference type="Pfam" id="PF00107">
    <property type="entry name" value="ADH_zinc_N"/>
    <property type="match status" value="1"/>
</dbReference>
<dbReference type="Gene3D" id="3.90.180.10">
    <property type="entry name" value="Medium-chain alcohol dehydrogenases, catalytic domain"/>
    <property type="match status" value="1"/>
</dbReference>
<accession>A0AAU7APY2</accession>
<proteinExistence type="predicted"/>
<keyword evidence="4" id="KW-0808">Transferase</keyword>
<feature type="domain" description="Enoyl reductase (ER)" evidence="3">
    <location>
        <begin position="7"/>
        <end position="311"/>
    </location>
</feature>
<dbReference type="InterPro" id="IPR020843">
    <property type="entry name" value="ER"/>
</dbReference>
<dbReference type="EMBL" id="CP114014">
    <property type="protein sequence ID" value="XAY03426.1"/>
    <property type="molecule type" value="Genomic_DNA"/>
</dbReference>
<dbReference type="PROSITE" id="PS01162">
    <property type="entry name" value="QOR_ZETA_CRYSTAL"/>
    <property type="match status" value="1"/>
</dbReference>
<sequence length="314" mass="32019">MNAATIKDDAVAVAEHPDPVPGHGEVLVRVRAAGLNGADILQRKGAYPAPPGSPKDIPGLELAGEVADLGPGATRFQAGDRVMAIVGGGGQGELCVVHERQLMPVPDVLDWPAAGGTAEVFTTAYDALFTQCGLAAGERLLVHGAAGGVGTAAVQLGRATGAHVTATVRREEARDAVKALGADAVIDPADFVEAGPFDVVLELVGAPNIPGNLKALNTGGRIVVIGVGAGPKAEVNLLALMGKRASLRASTLRARPLEEKAATARLMERHVLPLLAAGTIQVPVAKTFPLAKVHDAYEAFVAGGKVGKIVLLMD</sequence>
<evidence type="ECO:0000256" key="2">
    <source>
        <dbReference type="ARBA" id="ARBA00023002"/>
    </source>
</evidence>
<dbReference type="InterPro" id="IPR036291">
    <property type="entry name" value="NAD(P)-bd_dom_sf"/>
</dbReference>
<dbReference type="InterPro" id="IPR013154">
    <property type="entry name" value="ADH-like_N"/>
</dbReference>
<keyword evidence="1" id="KW-0521">NADP</keyword>
<dbReference type="PANTHER" id="PTHR48106">
    <property type="entry name" value="QUINONE OXIDOREDUCTASE PIG3-RELATED"/>
    <property type="match status" value="1"/>
</dbReference>
<dbReference type="RefSeq" id="WP_354699983.1">
    <property type="nucleotide sequence ID" value="NZ_CP114014.1"/>
</dbReference>
<gene>
    <name evidence="4" type="primary">ppsC</name>
    <name evidence="4" type="ORF">DSM112329_00241</name>
</gene>
<dbReference type="CDD" id="cd05276">
    <property type="entry name" value="p53_inducible_oxidoreductase"/>
    <property type="match status" value="1"/>
</dbReference>
<dbReference type="Gene3D" id="3.40.50.720">
    <property type="entry name" value="NAD(P)-binding Rossmann-like Domain"/>
    <property type="match status" value="1"/>
</dbReference>
<evidence type="ECO:0000256" key="1">
    <source>
        <dbReference type="ARBA" id="ARBA00022857"/>
    </source>
</evidence>
<keyword evidence="2" id="KW-0560">Oxidoreductase</keyword>
<organism evidence="4">
    <name type="scientific">Paraconexibacter sp. AEG42_29</name>
    <dbReference type="NCBI Taxonomy" id="2997339"/>
    <lineage>
        <taxon>Bacteria</taxon>
        <taxon>Bacillati</taxon>
        <taxon>Actinomycetota</taxon>
        <taxon>Thermoleophilia</taxon>
        <taxon>Solirubrobacterales</taxon>
        <taxon>Paraconexibacteraceae</taxon>
        <taxon>Paraconexibacter</taxon>
    </lineage>
</organism>
<dbReference type="GO" id="GO:0070402">
    <property type="term" value="F:NADPH binding"/>
    <property type="evidence" value="ECO:0007669"/>
    <property type="project" value="TreeGrafter"/>
</dbReference>
<dbReference type="SUPFAM" id="SSF50129">
    <property type="entry name" value="GroES-like"/>
    <property type="match status" value="1"/>
</dbReference>
<name>A0AAU7APY2_9ACTN</name>
<dbReference type="NCBIfam" id="TIGR02824">
    <property type="entry name" value="quinone_pig3"/>
    <property type="match status" value="1"/>
</dbReference>
<dbReference type="AlphaFoldDB" id="A0AAU7APY2"/>
<dbReference type="InterPro" id="IPR002364">
    <property type="entry name" value="Quin_OxRdtase/zeta-crystal_CS"/>
</dbReference>
<dbReference type="GO" id="GO:0016651">
    <property type="term" value="F:oxidoreductase activity, acting on NAD(P)H"/>
    <property type="evidence" value="ECO:0007669"/>
    <property type="project" value="TreeGrafter"/>
</dbReference>
<reference evidence="4" key="1">
    <citation type="submission" date="2022-12" db="EMBL/GenBank/DDBJ databases">
        <title>Paraconexibacter alkalitolerans sp. nov. and Baekduia alba sp. nov., isolated from soil and emended description of the genera Paraconexibacter (Chun et al., 2020) and Baekduia (An et al., 2020).</title>
        <authorList>
            <person name="Vieira S."/>
            <person name="Huber K.J."/>
            <person name="Geppert A."/>
            <person name="Wolf J."/>
            <person name="Neumann-Schaal M."/>
            <person name="Muesken M."/>
            <person name="Overmann J."/>
        </authorList>
    </citation>
    <scope>NUCLEOTIDE SEQUENCE</scope>
    <source>
        <strain evidence="4">AEG42_29</strain>
    </source>
</reference>
<protein>
    <submittedName>
        <fullName evidence="4">Phthiocerol synthesis polyketide synthase type I PpsC</fullName>
        <ecNumber evidence="4">2.3.1.41</ecNumber>
    </submittedName>
</protein>
<dbReference type="InterPro" id="IPR013149">
    <property type="entry name" value="ADH-like_C"/>
</dbReference>
<dbReference type="KEGG" id="parq:DSM112329_00241"/>
<dbReference type="SMART" id="SM00829">
    <property type="entry name" value="PKS_ER"/>
    <property type="match status" value="1"/>
</dbReference>
<evidence type="ECO:0000313" key="4">
    <source>
        <dbReference type="EMBL" id="XAY03426.1"/>
    </source>
</evidence>
<dbReference type="InterPro" id="IPR011032">
    <property type="entry name" value="GroES-like_sf"/>
</dbReference>
<dbReference type="GO" id="GO:0008270">
    <property type="term" value="F:zinc ion binding"/>
    <property type="evidence" value="ECO:0007669"/>
    <property type="project" value="InterPro"/>
</dbReference>
<dbReference type="GO" id="GO:0004315">
    <property type="term" value="F:3-oxoacyl-[acyl-carrier-protein] synthase activity"/>
    <property type="evidence" value="ECO:0007669"/>
    <property type="project" value="UniProtKB-EC"/>
</dbReference>
<dbReference type="InterPro" id="IPR014189">
    <property type="entry name" value="Quinone_OxRdtase_PIG3"/>
</dbReference>
<keyword evidence="4" id="KW-0012">Acyltransferase</keyword>
<evidence type="ECO:0000259" key="3">
    <source>
        <dbReference type="SMART" id="SM00829"/>
    </source>
</evidence>
<dbReference type="Pfam" id="PF08240">
    <property type="entry name" value="ADH_N"/>
    <property type="match status" value="1"/>
</dbReference>
<dbReference type="EC" id="2.3.1.41" evidence="4"/>